<keyword evidence="5" id="KW-0966">Cell projection</keyword>
<dbReference type="InterPro" id="IPR033305">
    <property type="entry name" value="Hydin-like"/>
</dbReference>
<evidence type="ECO:0000256" key="5">
    <source>
        <dbReference type="ARBA" id="ARBA00023273"/>
    </source>
</evidence>
<dbReference type="InterPro" id="IPR053879">
    <property type="entry name" value="HYDIN_VesB_CFA65-like_Ig"/>
</dbReference>
<dbReference type="PANTHER" id="PTHR23053:SF0">
    <property type="entry name" value="HYDROCEPHALUS-INDUCING PROTEIN HOMOLOG"/>
    <property type="match status" value="1"/>
</dbReference>
<evidence type="ECO:0000313" key="7">
    <source>
        <dbReference type="EMBL" id="NXA59715.1"/>
    </source>
</evidence>
<evidence type="ECO:0000256" key="1">
    <source>
        <dbReference type="ARBA" id="ARBA00004138"/>
    </source>
</evidence>
<dbReference type="Gene3D" id="2.60.40.10">
    <property type="entry name" value="Immunoglobulins"/>
    <property type="match status" value="3"/>
</dbReference>
<comment type="subcellular location">
    <subcellularLocation>
        <location evidence="1">Cell projection</location>
        <location evidence="1">Cilium</location>
    </subcellularLocation>
    <subcellularLocation>
        <location evidence="2">Cytoplasm</location>
    </subcellularLocation>
</comment>
<evidence type="ECO:0000256" key="3">
    <source>
        <dbReference type="ARBA" id="ARBA00022490"/>
    </source>
</evidence>
<accession>A0A7K7X241</accession>
<feature type="non-terminal residue" evidence="7">
    <location>
        <position position="1"/>
    </location>
</feature>
<dbReference type="EMBL" id="VZTA01003819">
    <property type="protein sequence ID" value="NXA59715.1"/>
    <property type="molecule type" value="Genomic_DNA"/>
</dbReference>
<dbReference type="PANTHER" id="PTHR23053">
    <property type="entry name" value="DLEC1 DELETED IN LUNG AND ESOPHAGEAL CANCER 1"/>
    <property type="match status" value="1"/>
</dbReference>
<protein>
    <submittedName>
        <fullName evidence="7">HYDIN protein</fullName>
    </submittedName>
</protein>
<organism evidence="7 8">
    <name type="scientific">Mohoua ochrocephala</name>
    <dbReference type="NCBI Taxonomy" id="874463"/>
    <lineage>
        <taxon>Eukaryota</taxon>
        <taxon>Metazoa</taxon>
        <taxon>Chordata</taxon>
        <taxon>Craniata</taxon>
        <taxon>Vertebrata</taxon>
        <taxon>Euteleostomi</taxon>
        <taxon>Archelosauria</taxon>
        <taxon>Archosauria</taxon>
        <taxon>Dinosauria</taxon>
        <taxon>Saurischia</taxon>
        <taxon>Theropoda</taxon>
        <taxon>Coelurosauria</taxon>
        <taxon>Aves</taxon>
        <taxon>Neognathae</taxon>
        <taxon>Neoaves</taxon>
        <taxon>Telluraves</taxon>
        <taxon>Australaves</taxon>
        <taxon>Passeriformes</taxon>
        <taxon>Meliphagoidea</taxon>
        <taxon>Acanthizidae</taxon>
        <taxon>Mohoua</taxon>
    </lineage>
</organism>
<evidence type="ECO:0000256" key="4">
    <source>
        <dbReference type="ARBA" id="ARBA00023069"/>
    </source>
</evidence>
<proteinExistence type="predicted"/>
<dbReference type="Proteomes" id="UP000586926">
    <property type="component" value="Unassembled WGS sequence"/>
</dbReference>
<comment type="caution">
    <text evidence="7">The sequence shown here is derived from an EMBL/GenBank/DDBJ whole genome shotgun (WGS) entry which is preliminary data.</text>
</comment>
<dbReference type="Pfam" id="PF22544">
    <property type="entry name" value="HYDIN_VesB_CFA65-like_Ig"/>
    <property type="match status" value="1"/>
</dbReference>
<evidence type="ECO:0000259" key="6">
    <source>
        <dbReference type="Pfam" id="PF22544"/>
    </source>
</evidence>
<evidence type="ECO:0000256" key="2">
    <source>
        <dbReference type="ARBA" id="ARBA00004496"/>
    </source>
</evidence>
<evidence type="ECO:0000313" key="8">
    <source>
        <dbReference type="Proteomes" id="UP000586926"/>
    </source>
</evidence>
<gene>
    <name evidence="7" type="primary">Hydin_0</name>
    <name evidence="7" type="ORF">MOHOCH_R12018</name>
</gene>
<sequence length="296" mass="32724">LINKGPLDAPFTYIPSTANVGHCFKFSPEQGVIAPGGTQTVQISFNATVLELFEEEFQFSVAGCPTPVSLKIKGCVDGPTLHFDVEELDFGNMSFGFPCTRTCRLTNTSPVSVTFKLRVPDDGGQAAVSSYDQIRDSTDPSWRKGIHWHVEPREFTMNPSRGTILPQGHQDIEVTLCSNTVMEYYRKLLVDVEGVGEGVAAVTLMGRCQVPKLNVFPQIMWYDECRLNEPYERKFLITNTGPLPGCYGLIPQKRKEDSPVVYSSSKPCGIVEPYSIAEIPVTIEVKSLGKHITNVL</sequence>
<dbReference type="InterPro" id="IPR013783">
    <property type="entry name" value="Ig-like_fold"/>
</dbReference>
<feature type="non-terminal residue" evidence="7">
    <location>
        <position position="296"/>
    </location>
</feature>
<dbReference type="AlphaFoldDB" id="A0A7K7X241"/>
<keyword evidence="4" id="KW-0969">Cilium</keyword>
<dbReference type="GO" id="GO:0005930">
    <property type="term" value="C:axoneme"/>
    <property type="evidence" value="ECO:0007669"/>
    <property type="project" value="TreeGrafter"/>
</dbReference>
<dbReference type="GO" id="GO:0003341">
    <property type="term" value="P:cilium movement"/>
    <property type="evidence" value="ECO:0007669"/>
    <property type="project" value="TreeGrafter"/>
</dbReference>
<feature type="domain" description="HYDIN/VesB/CFA65-like Ig-like" evidence="6">
    <location>
        <begin position="2"/>
        <end position="75"/>
    </location>
</feature>
<dbReference type="GO" id="GO:1904158">
    <property type="term" value="P:axonemal central apparatus assembly"/>
    <property type="evidence" value="ECO:0007669"/>
    <property type="project" value="TreeGrafter"/>
</dbReference>
<reference evidence="7 8" key="1">
    <citation type="submission" date="2019-09" db="EMBL/GenBank/DDBJ databases">
        <title>Bird 10,000 Genomes (B10K) Project - Family phase.</title>
        <authorList>
            <person name="Zhang G."/>
        </authorList>
    </citation>
    <scope>NUCLEOTIDE SEQUENCE [LARGE SCALE GENOMIC DNA]</scope>
    <source>
        <strain evidence="7">B10K-DU-030-22</strain>
        <tissue evidence="7">Blood</tissue>
    </source>
</reference>
<name>A0A7K7X241_9PASS</name>
<keyword evidence="8" id="KW-1185">Reference proteome</keyword>
<keyword evidence="3" id="KW-0963">Cytoplasm</keyword>